<evidence type="ECO:0000256" key="1">
    <source>
        <dbReference type="SAM" id="MobiDB-lite"/>
    </source>
</evidence>
<dbReference type="AlphaFoldDB" id="A0A1Q3FZ18"/>
<reference evidence="2" key="1">
    <citation type="submission" date="2017-01" db="EMBL/GenBank/DDBJ databases">
        <title>A deep insight into the sialotranscriptome of adult male and female Cluex tarsalis mosquitoes.</title>
        <authorList>
            <person name="Ribeiro J.M."/>
            <person name="Moreira F."/>
            <person name="Bernard K.A."/>
            <person name="Calvo E."/>
        </authorList>
    </citation>
    <scope>NUCLEOTIDE SEQUENCE</scope>
    <source>
        <strain evidence="2">Kern County</strain>
        <tissue evidence="2">Salivary glands</tissue>
    </source>
</reference>
<evidence type="ECO:0000313" key="2">
    <source>
        <dbReference type="EMBL" id="JAV32815.1"/>
    </source>
</evidence>
<feature type="compositionally biased region" description="Polar residues" evidence="1">
    <location>
        <begin position="145"/>
        <end position="156"/>
    </location>
</feature>
<sequence length="306" mass="34877">MAAAPFSRLDPFDCRNGDFEYYLEQFDQFLEINSVADDESKKVPLFIASIGQDAYKILKESCGPADPKGKSFEELRTLLLEYFARREFYQRNQRQGEYTGAFINEVKRLSLKCNFGPFQKEALRDRIACGRLEPDDKDDKKSVVAPQQSINPKQQHLQQRPQPNLPKKPKNPQSAPPQVVEDFQALAIPDSAADKGTKKKQPNQNQNQQKQRKCKICGHLHVESECPHKDASCFMCRKKGHIASVCREKIIKGQQQQPQQGQQPVEVHVHVQQNSALKNETPPAESVTSVLDNMLNVMDKVFKNKK</sequence>
<dbReference type="GO" id="GO:0003964">
    <property type="term" value="F:RNA-directed DNA polymerase activity"/>
    <property type="evidence" value="ECO:0007669"/>
    <property type="project" value="UniProtKB-KW"/>
</dbReference>
<proteinExistence type="predicted"/>
<keyword evidence="2" id="KW-0695">RNA-directed DNA polymerase</keyword>
<feature type="region of interest" description="Disordered" evidence="1">
    <location>
        <begin position="131"/>
        <end position="177"/>
    </location>
</feature>
<dbReference type="EMBL" id="GFDL01002230">
    <property type="protein sequence ID" value="JAV32815.1"/>
    <property type="molecule type" value="Transcribed_RNA"/>
</dbReference>
<dbReference type="PANTHER" id="PTHR37984:SF5">
    <property type="entry name" value="PROTEIN NYNRIN-LIKE"/>
    <property type="match status" value="1"/>
</dbReference>
<keyword evidence="2" id="KW-0548">Nucleotidyltransferase</keyword>
<protein>
    <submittedName>
        <fullName evidence="2">Putative reverse transcriptase-like protein</fullName>
    </submittedName>
</protein>
<name>A0A1Q3FZ18_CULTA</name>
<feature type="compositionally biased region" description="Basic and acidic residues" evidence="1">
    <location>
        <begin position="131"/>
        <end position="142"/>
    </location>
</feature>
<keyword evidence="2" id="KW-0808">Transferase</keyword>
<dbReference type="PANTHER" id="PTHR37984">
    <property type="entry name" value="PROTEIN CBG26694"/>
    <property type="match status" value="1"/>
</dbReference>
<accession>A0A1Q3FZ18</accession>
<feature type="region of interest" description="Disordered" evidence="1">
    <location>
        <begin position="192"/>
        <end position="212"/>
    </location>
</feature>
<dbReference type="Gene3D" id="4.10.60.10">
    <property type="entry name" value="Zinc finger, CCHC-type"/>
    <property type="match status" value="1"/>
</dbReference>
<organism evidence="2">
    <name type="scientific">Culex tarsalis</name>
    <name type="common">Encephalitis mosquito</name>
    <dbReference type="NCBI Taxonomy" id="7177"/>
    <lineage>
        <taxon>Eukaryota</taxon>
        <taxon>Metazoa</taxon>
        <taxon>Ecdysozoa</taxon>
        <taxon>Arthropoda</taxon>
        <taxon>Hexapoda</taxon>
        <taxon>Insecta</taxon>
        <taxon>Pterygota</taxon>
        <taxon>Neoptera</taxon>
        <taxon>Endopterygota</taxon>
        <taxon>Diptera</taxon>
        <taxon>Nematocera</taxon>
        <taxon>Culicoidea</taxon>
        <taxon>Culicidae</taxon>
        <taxon>Culicinae</taxon>
        <taxon>Culicini</taxon>
        <taxon>Culex</taxon>
        <taxon>Culex</taxon>
    </lineage>
</organism>
<dbReference type="InterPro" id="IPR050951">
    <property type="entry name" value="Retrovirus_Pol_polyprotein"/>
</dbReference>